<organism evidence="1 2">
    <name type="scientific">Marinobacter zhanjiangensis</name>
    <dbReference type="NCBI Taxonomy" id="578215"/>
    <lineage>
        <taxon>Bacteria</taxon>
        <taxon>Pseudomonadati</taxon>
        <taxon>Pseudomonadota</taxon>
        <taxon>Gammaproteobacteria</taxon>
        <taxon>Pseudomonadales</taxon>
        <taxon>Marinobacteraceae</taxon>
        <taxon>Marinobacter</taxon>
    </lineage>
</organism>
<protein>
    <submittedName>
        <fullName evidence="1">Uncharacterized protein</fullName>
    </submittedName>
</protein>
<sequence length="157" mass="17318">MDARSLFTSVIEDCRPGSLLVAGDAARQAADSWQAAHPDVIVEALDPGAGELSGASAQPHDLALVTDTLESLPLETGRILLGQLRNLGNHQIAVLVSNASEWVFNDFIALGFVRQASTDGDQGHTLYTYNINTYNHKRTWNNPKYWANPEMWDKARW</sequence>
<accession>A0ABQ3AZG3</accession>
<comment type="caution">
    <text evidence="1">The sequence shown here is derived from an EMBL/GenBank/DDBJ whole genome shotgun (WGS) entry which is preliminary data.</text>
</comment>
<name>A0ABQ3AZG3_9GAMM</name>
<dbReference type="RefSeq" id="WP_189575885.1">
    <property type="nucleotide sequence ID" value="NZ_BMXV01000004.1"/>
</dbReference>
<gene>
    <name evidence="1" type="ORF">GCM10007071_19570</name>
</gene>
<dbReference type="InterPro" id="IPR046199">
    <property type="entry name" value="DUF6231"/>
</dbReference>
<dbReference type="Pfam" id="PF19742">
    <property type="entry name" value="DUF6231"/>
    <property type="match status" value="1"/>
</dbReference>
<proteinExistence type="predicted"/>
<reference evidence="2" key="1">
    <citation type="journal article" date="2019" name="Int. J. Syst. Evol. Microbiol.">
        <title>The Global Catalogue of Microorganisms (GCM) 10K type strain sequencing project: providing services to taxonomists for standard genome sequencing and annotation.</title>
        <authorList>
            <consortium name="The Broad Institute Genomics Platform"/>
            <consortium name="The Broad Institute Genome Sequencing Center for Infectious Disease"/>
            <person name="Wu L."/>
            <person name="Ma J."/>
        </authorList>
    </citation>
    <scope>NUCLEOTIDE SEQUENCE [LARGE SCALE GENOMIC DNA]</scope>
    <source>
        <strain evidence="2">KCTC 22280</strain>
    </source>
</reference>
<keyword evidence="2" id="KW-1185">Reference proteome</keyword>
<evidence type="ECO:0000313" key="2">
    <source>
        <dbReference type="Proteomes" id="UP000601597"/>
    </source>
</evidence>
<evidence type="ECO:0000313" key="1">
    <source>
        <dbReference type="EMBL" id="GGY72582.1"/>
    </source>
</evidence>
<dbReference type="EMBL" id="BMXV01000004">
    <property type="protein sequence ID" value="GGY72582.1"/>
    <property type="molecule type" value="Genomic_DNA"/>
</dbReference>
<dbReference type="Proteomes" id="UP000601597">
    <property type="component" value="Unassembled WGS sequence"/>
</dbReference>